<evidence type="ECO:0000256" key="2">
    <source>
        <dbReference type="ARBA" id="ARBA00022679"/>
    </source>
</evidence>
<reference evidence="9 10" key="2">
    <citation type="journal article" date="2016" name="Infect. Immun.">
        <title>Helicobacter saguini, a Novel Helicobacter Isolated from Cotton-Top Tamarins with Ulcerative Colitis, Has Proinflammatory Properties and Induces Typhlocolitis and Dysplasia in Gnotobiotic IL-10-/- Mice.</title>
        <authorList>
            <person name="Shen Z."/>
            <person name="Mannion A."/>
            <person name="Whary M.T."/>
            <person name="Muthupalani S."/>
            <person name="Sheh A."/>
            <person name="Feng Y."/>
            <person name="Gong G."/>
            <person name="Vandamme P."/>
            <person name="Holcombe H.R."/>
            <person name="Paster B.J."/>
            <person name="Fox J.G."/>
        </authorList>
    </citation>
    <scope>NUCLEOTIDE SEQUENCE [LARGE SCALE GENOMIC DNA]</scope>
    <source>
        <strain evidence="9 10">MIT 97-6194</strain>
    </source>
</reference>
<dbReference type="AlphaFoldDB" id="A0A347VNB1"/>
<comment type="caution">
    <text evidence="9">The sequence shown here is derived from an EMBL/GenBank/DDBJ whole genome shotgun (WGS) entry which is preliminary data.</text>
</comment>
<dbReference type="UniPathway" id="UPA00241">
    <property type="reaction ID" value="UER00356"/>
</dbReference>
<evidence type="ECO:0000256" key="4">
    <source>
        <dbReference type="ARBA" id="ARBA00022840"/>
    </source>
</evidence>
<dbReference type="NCBIfam" id="TIGR00152">
    <property type="entry name" value="dephospho-CoA kinase"/>
    <property type="match status" value="1"/>
</dbReference>
<dbReference type="HAMAP" id="MF_00376">
    <property type="entry name" value="Dephospho_CoA_kinase"/>
    <property type="match status" value="1"/>
</dbReference>
<keyword evidence="3 6" id="KW-0547">Nucleotide-binding</keyword>
<dbReference type="GO" id="GO:0005524">
    <property type="term" value="F:ATP binding"/>
    <property type="evidence" value="ECO:0007669"/>
    <property type="project" value="UniProtKB-UniRule"/>
</dbReference>
<evidence type="ECO:0000313" key="8">
    <source>
        <dbReference type="EMBL" id="MWV69842.1"/>
    </source>
</evidence>
<dbReference type="Proteomes" id="UP000477070">
    <property type="component" value="Unassembled WGS sequence"/>
</dbReference>
<dbReference type="GO" id="GO:0005737">
    <property type="term" value="C:cytoplasm"/>
    <property type="evidence" value="ECO:0007669"/>
    <property type="project" value="UniProtKB-SubCell"/>
</dbReference>
<keyword evidence="5 6" id="KW-0173">Coenzyme A biosynthesis</keyword>
<name>A0A347VNB1_9HELI</name>
<reference evidence="9" key="3">
    <citation type="submission" date="2018-04" db="EMBL/GenBank/DDBJ databases">
        <authorList>
            <person name="Sheh A."/>
            <person name="Shen Z."/>
            <person name="Mannion A.J."/>
            <person name="Fox J.G."/>
        </authorList>
    </citation>
    <scope>NUCLEOTIDE SEQUENCE</scope>
    <source>
        <strain evidence="9">MIT 97-6194</strain>
    </source>
</reference>
<dbReference type="RefSeq" id="WP_034571271.1">
    <property type="nucleotide sequence ID" value="NZ_JRMP02000002.1"/>
</dbReference>
<dbReference type="GO" id="GO:0004140">
    <property type="term" value="F:dephospho-CoA kinase activity"/>
    <property type="evidence" value="ECO:0007669"/>
    <property type="project" value="UniProtKB-UniRule"/>
</dbReference>
<evidence type="ECO:0000313" key="10">
    <source>
        <dbReference type="Proteomes" id="UP000029714"/>
    </source>
</evidence>
<keyword evidence="6 9" id="KW-0418">Kinase</keyword>
<sequence length="199" mass="22806">MMGNILTGGIACGKSTVANLLKLEGFGVIDADSISHKILDENSLLIASHFGDSILQDSKINRAALGKIIFNDSNQKELLESILHPLIYERISKECSILESKNKPYFIDIPLYFESKYNYKARFVVCVYASKEIQLQRLMIRNNLSKDEALKRVESQIDIELKRQKSDFVIENVSDLKTLQKNVESFLKEFYKAYQLNFK</sequence>
<dbReference type="OrthoDB" id="9812943at2"/>
<dbReference type="SUPFAM" id="SSF52540">
    <property type="entry name" value="P-loop containing nucleoside triphosphate hydrolases"/>
    <property type="match status" value="1"/>
</dbReference>
<comment type="subcellular location">
    <subcellularLocation>
        <location evidence="6">Cytoplasm</location>
    </subcellularLocation>
</comment>
<comment type="similarity">
    <text evidence="1 6">Belongs to the CoaE family.</text>
</comment>
<organism evidence="9 10">
    <name type="scientific">Helicobacter saguini</name>
    <dbReference type="NCBI Taxonomy" id="1548018"/>
    <lineage>
        <taxon>Bacteria</taxon>
        <taxon>Pseudomonadati</taxon>
        <taxon>Campylobacterota</taxon>
        <taxon>Epsilonproteobacteria</taxon>
        <taxon>Campylobacterales</taxon>
        <taxon>Helicobacteraceae</taxon>
        <taxon>Helicobacter</taxon>
    </lineage>
</organism>
<evidence type="ECO:0000313" key="9">
    <source>
        <dbReference type="EMBL" id="TLD95676.1"/>
    </source>
</evidence>
<dbReference type="Gene3D" id="3.40.50.300">
    <property type="entry name" value="P-loop containing nucleotide triphosphate hydrolases"/>
    <property type="match status" value="1"/>
</dbReference>
<comment type="function">
    <text evidence="6">Catalyzes the phosphorylation of the 3'-hydroxyl group of dephosphocoenzyme A to form coenzyme A.</text>
</comment>
<dbReference type="PROSITE" id="PS51219">
    <property type="entry name" value="DPCK"/>
    <property type="match status" value="1"/>
</dbReference>
<evidence type="ECO:0000313" key="11">
    <source>
        <dbReference type="Proteomes" id="UP000477070"/>
    </source>
</evidence>
<dbReference type="Pfam" id="PF01121">
    <property type="entry name" value="CoaE"/>
    <property type="match status" value="1"/>
</dbReference>
<dbReference type="GO" id="GO:0015937">
    <property type="term" value="P:coenzyme A biosynthetic process"/>
    <property type="evidence" value="ECO:0007669"/>
    <property type="project" value="UniProtKB-UniRule"/>
</dbReference>
<evidence type="ECO:0000256" key="1">
    <source>
        <dbReference type="ARBA" id="ARBA00009018"/>
    </source>
</evidence>
<dbReference type="Proteomes" id="UP000029714">
    <property type="component" value="Unassembled WGS sequence"/>
</dbReference>
<dbReference type="EMBL" id="JRMP02000002">
    <property type="protein sequence ID" value="TLD95676.1"/>
    <property type="molecule type" value="Genomic_DNA"/>
</dbReference>
<keyword evidence="10" id="KW-1185">Reference proteome</keyword>
<dbReference type="InterPro" id="IPR027417">
    <property type="entry name" value="P-loop_NTPase"/>
</dbReference>
<keyword evidence="6" id="KW-0963">Cytoplasm</keyword>
<feature type="binding site" evidence="6">
    <location>
        <begin position="11"/>
        <end position="16"/>
    </location>
    <ligand>
        <name>ATP</name>
        <dbReference type="ChEBI" id="CHEBI:30616"/>
    </ligand>
</feature>
<gene>
    <name evidence="6" type="primary">coaE</name>
    <name evidence="8" type="ORF">DCO61_07470</name>
    <name evidence="9" type="ORF">LS64_002155</name>
</gene>
<accession>A0A347VNB1</accession>
<keyword evidence="4 6" id="KW-0067">ATP-binding</keyword>
<reference evidence="8 11" key="4">
    <citation type="submission" date="2019-12" db="EMBL/GenBank/DDBJ databases">
        <title>Multi-Generational Helicobacter saguini Isolates.</title>
        <authorList>
            <person name="Mannion A."/>
            <person name="Shen Z."/>
            <person name="Fox J.G."/>
        </authorList>
    </citation>
    <scope>NUCLEOTIDE SEQUENCE [LARGE SCALE GENOMIC DNA]</scope>
    <source>
        <strain evidence="8">16-048</strain>
        <strain evidence="11">16-048 (F4)</strain>
    </source>
</reference>
<dbReference type="CDD" id="cd02022">
    <property type="entry name" value="DPCK"/>
    <property type="match status" value="1"/>
</dbReference>
<proteinExistence type="inferred from homology"/>
<keyword evidence="2 6" id="KW-0808">Transferase</keyword>
<evidence type="ECO:0000256" key="6">
    <source>
        <dbReference type="HAMAP-Rule" id="MF_00376"/>
    </source>
</evidence>
<dbReference type="EC" id="2.7.1.24" evidence="6 7"/>
<dbReference type="STRING" id="1548018.LS64_05055"/>
<dbReference type="EMBL" id="QBIU01000001">
    <property type="protein sequence ID" value="MWV69842.1"/>
    <property type="molecule type" value="Genomic_DNA"/>
</dbReference>
<evidence type="ECO:0000256" key="7">
    <source>
        <dbReference type="NCBIfam" id="TIGR00152"/>
    </source>
</evidence>
<dbReference type="InterPro" id="IPR001977">
    <property type="entry name" value="Depp_CoAkinase"/>
</dbReference>
<comment type="catalytic activity">
    <reaction evidence="6">
        <text>3'-dephospho-CoA + ATP = ADP + CoA + H(+)</text>
        <dbReference type="Rhea" id="RHEA:18245"/>
        <dbReference type="ChEBI" id="CHEBI:15378"/>
        <dbReference type="ChEBI" id="CHEBI:30616"/>
        <dbReference type="ChEBI" id="CHEBI:57287"/>
        <dbReference type="ChEBI" id="CHEBI:57328"/>
        <dbReference type="ChEBI" id="CHEBI:456216"/>
        <dbReference type="EC" id="2.7.1.24"/>
    </reaction>
</comment>
<reference evidence="9 10" key="1">
    <citation type="journal article" date="2014" name="Genome Announc.">
        <title>Draft genome sequences of eight enterohepatic helicobacter species isolated from both laboratory and wild rodents.</title>
        <authorList>
            <person name="Sheh A."/>
            <person name="Shen Z."/>
            <person name="Fox J.G."/>
        </authorList>
    </citation>
    <scope>NUCLEOTIDE SEQUENCE [LARGE SCALE GENOMIC DNA]</scope>
    <source>
        <strain evidence="9 10">MIT 97-6194</strain>
    </source>
</reference>
<comment type="pathway">
    <text evidence="6">Cofactor biosynthesis; coenzyme A biosynthesis; CoA from (R)-pantothenate: step 5/5.</text>
</comment>
<dbReference type="PANTHER" id="PTHR10695">
    <property type="entry name" value="DEPHOSPHO-COA KINASE-RELATED"/>
    <property type="match status" value="1"/>
</dbReference>
<evidence type="ECO:0000256" key="3">
    <source>
        <dbReference type="ARBA" id="ARBA00022741"/>
    </source>
</evidence>
<protein>
    <recommendedName>
        <fullName evidence="6 7">Dephospho-CoA kinase</fullName>
        <ecNumber evidence="6 7">2.7.1.24</ecNumber>
    </recommendedName>
    <alternativeName>
        <fullName evidence="6">Dephosphocoenzyme A kinase</fullName>
    </alternativeName>
</protein>
<dbReference type="PANTHER" id="PTHR10695:SF46">
    <property type="entry name" value="BIFUNCTIONAL COENZYME A SYNTHASE-RELATED"/>
    <property type="match status" value="1"/>
</dbReference>
<evidence type="ECO:0000256" key="5">
    <source>
        <dbReference type="ARBA" id="ARBA00022993"/>
    </source>
</evidence>